<evidence type="ECO:0000313" key="5">
    <source>
        <dbReference type="Proteomes" id="UP001061958"/>
    </source>
</evidence>
<feature type="repeat" description="RCC1" evidence="2">
    <location>
        <begin position="373"/>
        <end position="424"/>
    </location>
</feature>
<dbReference type="PRINTS" id="PR00633">
    <property type="entry name" value="RCCNDNSATION"/>
</dbReference>
<dbReference type="PANTHER" id="PTHR22870:SF466">
    <property type="entry name" value="ANKYRIN REPEAT-CONTAINING PROTEIN"/>
    <property type="match status" value="1"/>
</dbReference>
<dbReference type="EMBL" id="BQMJ01000035">
    <property type="protein sequence ID" value="GJQ12640.1"/>
    <property type="molecule type" value="Genomic_DNA"/>
</dbReference>
<reference evidence="4" key="2">
    <citation type="submission" date="2022-01" db="EMBL/GenBank/DDBJ databases">
        <authorList>
            <person name="Hirooka S."/>
            <person name="Miyagishima S.Y."/>
        </authorList>
    </citation>
    <scope>NUCLEOTIDE SEQUENCE</scope>
    <source>
        <strain evidence="4">NBRC 102759</strain>
    </source>
</reference>
<dbReference type="InterPro" id="IPR000408">
    <property type="entry name" value="Reg_chr_condens"/>
</dbReference>
<dbReference type="AlphaFoldDB" id="A0A9C7URH9"/>
<feature type="repeat" description="RCC1" evidence="2">
    <location>
        <begin position="268"/>
        <end position="318"/>
    </location>
</feature>
<evidence type="ECO:0000259" key="3">
    <source>
        <dbReference type="Pfam" id="PF25390"/>
    </source>
</evidence>
<keyword evidence="1" id="KW-0677">Repeat</keyword>
<dbReference type="InterPro" id="IPR051210">
    <property type="entry name" value="Ub_ligase/GEF_domain"/>
</dbReference>
<protein>
    <recommendedName>
        <fullName evidence="3">RCC1-like domain-containing protein</fullName>
    </recommendedName>
</protein>
<proteinExistence type="predicted"/>
<dbReference type="PROSITE" id="PS00626">
    <property type="entry name" value="RCC1_2"/>
    <property type="match status" value="2"/>
</dbReference>
<gene>
    <name evidence="4" type="ORF">GpartN1_g4431.t1</name>
</gene>
<dbReference type="Gene3D" id="2.130.10.30">
    <property type="entry name" value="Regulator of chromosome condensation 1/beta-lactamase-inhibitor protein II"/>
    <property type="match status" value="2"/>
</dbReference>
<dbReference type="InterPro" id="IPR058923">
    <property type="entry name" value="RCC1-like_dom"/>
</dbReference>
<feature type="repeat" description="RCC1" evidence="2">
    <location>
        <begin position="113"/>
        <end position="164"/>
    </location>
</feature>
<evidence type="ECO:0000313" key="4">
    <source>
        <dbReference type="EMBL" id="GJQ12640.1"/>
    </source>
</evidence>
<dbReference type="Pfam" id="PF00415">
    <property type="entry name" value="RCC1"/>
    <property type="match status" value="1"/>
</dbReference>
<reference evidence="4" key="1">
    <citation type="journal article" date="2022" name="Proc. Natl. Acad. Sci. U.S.A.">
        <title>Life cycle and functional genomics of the unicellular red alga Galdieria for elucidating algal and plant evolution and industrial use.</title>
        <authorList>
            <person name="Hirooka S."/>
            <person name="Itabashi T."/>
            <person name="Ichinose T.M."/>
            <person name="Onuma R."/>
            <person name="Fujiwara T."/>
            <person name="Yamashita S."/>
            <person name="Jong L.W."/>
            <person name="Tomita R."/>
            <person name="Iwane A.H."/>
            <person name="Miyagishima S.Y."/>
        </authorList>
    </citation>
    <scope>NUCLEOTIDE SEQUENCE</scope>
    <source>
        <strain evidence="4">NBRC 102759</strain>
    </source>
</reference>
<comment type="caution">
    <text evidence="4">The sequence shown here is derived from an EMBL/GenBank/DDBJ whole genome shotgun (WGS) entry which is preliminary data.</text>
</comment>
<dbReference type="Proteomes" id="UP001061958">
    <property type="component" value="Unassembled WGS sequence"/>
</dbReference>
<sequence length="487" mass="52433">MHSVWTVVGQRLTRVVNSLYRKTEWRPFIQGPALASCNRLLVQWKTTPMLSITKFVPPKDSSYKLSKCIILAGCFAFFTSSALCLEKQLKSTWEQLQEERKYRIKKAALENGTLLTTFGLNLIGQLGQGHERPADRPSPVEALSGKQIVYVAAGDSCTAAISLNGDVYTWGSGEYGKLGHSDDSNENLPRLVEALKGKSIIKVSIGGNHMAAIDKDGHLYCWGRASSAGLGGTEHVYTPQMIKGGLENEKVVSVSCGRSHTAAVTEKGEVWTWGNGYEGELGHGEKISQYQPKKVQSLTEKVVDVACGRDFTIFVCESGLYSCGADDYGQLGLGRSHGERFVQTPRSLSGTGLSDVVAISAGDYHVCALGRDGLVYTWGLGREGQLGHGEKADCSLAKPVDNLRNFEIVQVACGGGHTAAITKDGVLYTWGRGRDGQLGRGGELESIAAYRTSPVQVTSLPAGTVLHVTLGSDHSAVLCQDMKSKNS</sequence>
<dbReference type="SUPFAM" id="SSF50985">
    <property type="entry name" value="RCC1/BLIP-II"/>
    <property type="match status" value="2"/>
</dbReference>
<dbReference type="InterPro" id="IPR009091">
    <property type="entry name" value="RCC1/BLIP-II"/>
</dbReference>
<dbReference type="PROSITE" id="PS50012">
    <property type="entry name" value="RCC1_3"/>
    <property type="match status" value="7"/>
</dbReference>
<feature type="repeat" description="RCC1" evidence="2">
    <location>
        <begin position="217"/>
        <end position="267"/>
    </location>
</feature>
<feature type="repeat" description="RCC1" evidence="2">
    <location>
        <begin position="165"/>
        <end position="216"/>
    </location>
</feature>
<feature type="domain" description="RCC1-like" evidence="3">
    <location>
        <begin position="167"/>
        <end position="482"/>
    </location>
</feature>
<name>A0A9C7URH9_9RHOD</name>
<organism evidence="4 5">
    <name type="scientific">Galdieria partita</name>
    <dbReference type="NCBI Taxonomy" id="83374"/>
    <lineage>
        <taxon>Eukaryota</taxon>
        <taxon>Rhodophyta</taxon>
        <taxon>Bangiophyceae</taxon>
        <taxon>Galdieriales</taxon>
        <taxon>Galdieriaceae</taxon>
        <taxon>Galdieria</taxon>
    </lineage>
</organism>
<feature type="repeat" description="RCC1" evidence="2">
    <location>
        <begin position="318"/>
        <end position="372"/>
    </location>
</feature>
<dbReference type="PANTHER" id="PTHR22870">
    <property type="entry name" value="REGULATOR OF CHROMOSOME CONDENSATION"/>
    <property type="match status" value="1"/>
</dbReference>
<accession>A0A9C7URH9</accession>
<feature type="repeat" description="RCC1" evidence="2">
    <location>
        <begin position="425"/>
        <end position="481"/>
    </location>
</feature>
<dbReference type="OrthoDB" id="10256179at2759"/>
<evidence type="ECO:0000256" key="1">
    <source>
        <dbReference type="ARBA" id="ARBA00022737"/>
    </source>
</evidence>
<evidence type="ECO:0000256" key="2">
    <source>
        <dbReference type="PROSITE-ProRule" id="PRU00235"/>
    </source>
</evidence>
<dbReference type="Pfam" id="PF25390">
    <property type="entry name" value="WD40_RLD"/>
    <property type="match status" value="1"/>
</dbReference>
<keyword evidence="5" id="KW-1185">Reference proteome</keyword>